<sequence>MTTFESLPNEIVLSIFYYLNSFDIFRAFYALNFRFNQLLYNQHDAHCIIFDSVSKRSFDMVCQRYLPFMTDRVVSLHLNNEGSTPGQIDLFRLYIPSLTSFTHLRSLTFRFIHSSEMLMDVVNECHQLPHLLLLRFYCCRLKDNQTNMQWIADNIWSLPMLTHCTFDIHIGGQRSFCLPKVVSSSIEYLYMCIENRVEANQIRRLIERTPCLRHLSAYVDFTLDDNRALPSCSIMTDLDMIISISPTIEQMNRFTRSFSNLHRLNVYMWFTIIDGHQWEEMISNYLPNLQVLGLKMRNMHDENGNMEEKADELISSFQSSFWIYTHQWYVRCIIFNHTIFLHTLQNISLSWNEIIPGSFKSTYPQDNLQKLYDSITDIYTKTIIISMSASANVRLYNIKNLNVGLPIYDQFWSFVPSLCRLKSLSISSYSDRYQNDLQILFDRAPNLYYLNVYQDKPSPSYISLFKCKSPSIRHVCLRYYVRKCNYFFTKDDCRVLCHSSLGNQCEKLTMCIRNRDDVMYLAENLTSIFFLEIECGDDKHSPTSTLERNNDAFVRWLKERLSSKTLITRDPSLGRTVRLWM</sequence>
<keyword evidence="4" id="KW-1185">Reference proteome</keyword>
<comment type="caution">
    <text evidence="2">The sequence shown here is derived from an EMBL/GenBank/DDBJ whole genome shotgun (WGS) entry which is preliminary data.</text>
</comment>
<dbReference type="PROSITE" id="PS50181">
    <property type="entry name" value="FBOX"/>
    <property type="match status" value="1"/>
</dbReference>
<dbReference type="EMBL" id="CAJNOR010000636">
    <property type="protein sequence ID" value="CAF0968897.1"/>
    <property type="molecule type" value="Genomic_DNA"/>
</dbReference>
<dbReference type="InterPro" id="IPR032675">
    <property type="entry name" value="LRR_dom_sf"/>
</dbReference>
<proteinExistence type="predicted"/>
<protein>
    <recommendedName>
        <fullName evidence="1">F-box domain-containing protein</fullName>
    </recommendedName>
</protein>
<dbReference type="EMBL" id="CAJNOJ010000099">
    <property type="protein sequence ID" value="CAF1106917.1"/>
    <property type="molecule type" value="Genomic_DNA"/>
</dbReference>
<evidence type="ECO:0000259" key="1">
    <source>
        <dbReference type="PROSITE" id="PS50181"/>
    </source>
</evidence>
<dbReference type="AlphaFoldDB" id="A0A814EFR9"/>
<evidence type="ECO:0000313" key="4">
    <source>
        <dbReference type="Proteomes" id="UP000663828"/>
    </source>
</evidence>
<dbReference type="Proteomes" id="UP000663828">
    <property type="component" value="Unassembled WGS sequence"/>
</dbReference>
<feature type="domain" description="F-box" evidence="1">
    <location>
        <begin position="1"/>
        <end position="53"/>
    </location>
</feature>
<organism evidence="2 4">
    <name type="scientific">Adineta ricciae</name>
    <name type="common">Rotifer</name>
    <dbReference type="NCBI Taxonomy" id="249248"/>
    <lineage>
        <taxon>Eukaryota</taxon>
        <taxon>Metazoa</taxon>
        <taxon>Spiralia</taxon>
        <taxon>Gnathifera</taxon>
        <taxon>Rotifera</taxon>
        <taxon>Eurotatoria</taxon>
        <taxon>Bdelloidea</taxon>
        <taxon>Adinetida</taxon>
        <taxon>Adinetidae</taxon>
        <taxon>Adineta</taxon>
    </lineage>
</organism>
<reference evidence="2" key="1">
    <citation type="submission" date="2021-02" db="EMBL/GenBank/DDBJ databases">
        <authorList>
            <person name="Nowell W R."/>
        </authorList>
    </citation>
    <scope>NUCLEOTIDE SEQUENCE</scope>
</reference>
<dbReference type="Proteomes" id="UP000663852">
    <property type="component" value="Unassembled WGS sequence"/>
</dbReference>
<accession>A0A814EFR9</accession>
<evidence type="ECO:0000313" key="2">
    <source>
        <dbReference type="EMBL" id="CAF0968897.1"/>
    </source>
</evidence>
<dbReference type="SUPFAM" id="SSF52047">
    <property type="entry name" value="RNI-like"/>
    <property type="match status" value="1"/>
</dbReference>
<name>A0A814EFR9_ADIRI</name>
<dbReference type="InterPro" id="IPR001810">
    <property type="entry name" value="F-box_dom"/>
</dbReference>
<gene>
    <name evidence="3" type="ORF">EDS130_LOCUS20291</name>
    <name evidence="2" type="ORF">XAT740_LOCUS11558</name>
</gene>
<dbReference type="OrthoDB" id="10020177at2759"/>
<evidence type="ECO:0000313" key="3">
    <source>
        <dbReference type="EMBL" id="CAF1106917.1"/>
    </source>
</evidence>
<dbReference type="Gene3D" id="3.80.10.10">
    <property type="entry name" value="Ribonuclease Inhibitor"/>
    <property type="match status" value="1"/>
</dbReference>